<dbReference type="PROSITE" id="PS50106">
    <property type="entry name" value="PDZ"/>
    <property type="match status" value="1"/>
</dbReference>
<dbReference type="Proteomes" id="UP000006695">
    <property type="component" value="Chromosome"/>
</dbReference>
<sequence length="124" mass="13178">MMRLSVIILLITMLTLAEANAGNSARNFGGVGIDGVPWANGQIVVRQMVAGGPAHLAGLKVGDIITHIDGKATMGSNFQDMVEHRLRGEAGTRVMLKVSRPGNSKPLTFTLTRRQLVTAGSKKN</sequence>
<evidence type="ECO:0000256" key="1">
    <source>
        <dbReference type="SAM" id="SignalP"/>
    </source>
</evidence>
<keyword evidence="4" id="KW-1185">Reference proteome</keyword>
<feature type="signal peptide" evidence="1">
    <location>
        <begin position="1"/>
        <end position="21"/>
    </location>
</feature>
<dbReference type="EMBL" id="CP000698">
    <property type="protein sequence ID" value="ABQ27131.1"/>
    <property type="molecule type" value="Genomic_DNA"/>
</dbReference>
<evidence type="ECO:0000313" key="3">
    <source>
        <dbReference type="EMBL" id="ABQ27131.1"/>
    </source>
</evidence>
<dbReference type="Pfam" id="PF17820">
    <property type="entry name" value="PDZ_6"/>
    <property type="match status" value="1"/>
</dbReference>
<evidence type="ECO:0000313" key="4">
    <source>
        <dbReference type="Proteomes" id="UP000006695"/>
    </source>
</evidence>
<dbReference type="SUPFAM" id="SSF50156">
    <property type="entry name" value="PDZ domain-like"/>
    <property type="match status" value="1"/>
</dbReference>
<dbReference type="GO" id="GO:0007165">
    <property type="term" value="P:signal transduction"/>
    <property type="evidence" value="ECO:0007669"/>
    <property type="project" value="TreeGrafter"/>
</dbReference>
<dbReference type="Gene3D" id="2.30.42.10">
    <property type="match status" value="1"/>
</dbReference>
<dbReference type="PANTHER" id="PTHR32060:SF30">
    <property type="entry name" value="CARBOXY-TERMINAL PROCESSING PROTEASE CTPA"/>
    <property type="match status" value="1"/>
</dbReference>
<dbReference type="GO" id="GO:0004175">
    <property type="term" value="F:endopeptidase activity"/>
    <property type="evidence" value="ECO:0007669"/>
    <property type="project" value="TreeGrafter"/>
</dbReference>
<proteinExistence type="predicted"/>
<reference evidence="3 4" key="1">
    <citation type="submission" date="2007-05" db="EMBL/GenBank/DDBJ databases">
        <title>Complete sequence of Geobacter uraniireducens Rf4.</title>
        <authorList>
            <consortium name="US DOE Joint Genome Institute"/>
            <person name="Copeland A."/>
            <person name="Lucas S."/>
            <person name="Lapidus A."/>
            <person name="Barry K."/>
            <person name="Detter J.C."/>
            <person name="Glavina del Rio T."/>
            <person name="Hammon N."/>
            <person name="Israni S."/>
            <person name="Dalin E."/>
            <person name="Tice H."/>
            <person name="Pitluck S."/>
            <person name="Chertkov O."/>
            <person name="Brettin T."/>
            <person name="Bruce D."/>
            <person name="Han C."/>
            <person name="Schmutz J."/>
            <person name="Larimer F."/>
            <person name="Land M."/>
            <person name="Hauser L."/>
            <person name="Kyrpides N."/>
            <person name="Mikhailova N."/>
            <person name="Shelobolina E."/>
            <person name="Aklujkar M."/>
            <person name="Lovley D."/>
            <person name="Richardson P."/>
        </authorList>
    </citation>
    <scope>NUCLEOTIDE SEQUENCE [LARGE SCALE GENOMIC DNA]</scope>
    <source>
        <strain evidence="3 4">Rf4</strain>
    </source>
</reference>
<dbReference type="PANTHER" id="PTHR32060">
    <property type="entry name" value="TAIL-SPECIFIC PROTEASE"/>
    <property type="match status" value="1"/>
</dbReference>
<dbReference type="RefSeq" id="WP_011939800.1">
    <property type="nucleotide sequence ID" value="NC_009483.1"/>
</dbReference>
<keyword evidence="1" id="KW-0732">Signal</keyword>
<dbReference type="CDD" id="cd06782">
    <property type="entry name" value="cpPDZ_CPP-like"/>
    <property type="match status" value="1"/>
</dbReference>
<name>A5G5R3_GEOUR</name>
<dbReference type="AlphaFoldDB" id="A5G5R3"/>
<accession>A5G5R3</accession>
<dbReference type="STRING" id="351605.Gura_2959"/>
<dbReference type="KEGG" id="gur:Gura_2959"/>
<protein>
    <submittedName>
        <fullName evidence="3">PDZ/DHR/GLGF domain protein</fullName>
    </submittedName>
</protein>
<dbReference type="HOGENOM" id="CLU_2000650_0_0_7"/>
<dbReference type="GO" id="GO:0030288">
    <property type="term" value="C:outer membrane-bounded periplasmic space"/>
    <property type="evidence" value="ECO:0007669"/>
    <property type="project" value="TreeGrafter"/>
</dbReference>
<feature type="domain" description="PDZ" evidence="2">
    <location>
        <begin position="13"/>
        <end position="102"/>
    </location>
</feature>
<dbReference type="InterPro" id="IPR036034">
    <property type="entry name" value="PDZ_sf"/>
</dbReference>
<dbReference type="SMART" id="SM00228">
    <property type="entry name" value="PDZ"/>
    <property type="match status" value="1"/>
</dbReference>
<feature type="chain" id="PRO_5002683271" evidence="1">
    <location>
        <begin position="22"/>
        <end position="124"/>
    </location>
</feature>
<dbReference type="InterPro" id="IPR041489">
    <property type="entry name" value="PDZ_6"/>
</dbReference>
<organism evidence="3 4">
    <name type="scientific">Geotalea uraniireducens (strain Rf4)</name>
    <name type="common">Geobacter uraniireducens</name>
    <dbReference type="NCBI Taxonomy" id="351605"/>
    <lineage>
        <taxon>Bacteria</taxon>
        <taxon>Pseudomonadati</taxon>
        <taxon>Thermodesulfobacteriota</taxon>
        <taxon>Desulfuromonadia</taxon>
        <taxon>Geobacterales</taxon>
        <taxon>Geobacteraceae</taxon>
        <taxon>Geotalea</taxon>
    </lineage>
</organism>
<gene>
    <name evidence="3" type="ordered locus">Gura_2959</name>
</gene>
<evidence type="ECO:0000259" key="2">
    <source>
        <dbReference type="PROSITE" id="PS50106"/>
    </source>
</evidence>
<dbReference type="InterPro" id="IPR001478">
    <property type="entry name" value="PDZ"/>
</dbReference>